<dbReference type="EMBL" id="BMAV01010789">
    <property type="protein sequence ID" value="GFY56160.1"/>
    <property type="molecule type" value="Genomic_DNA"/>
</dbReference>
<dbReference type="OrthoDB" id="6464760at2759"/>
<comment type="caution">
    <text evidence="1">The sequence shown here is derived from an EMBL/GenBank/DDBJ whole genome shotgun (WGS) entry which is preliminary data.</text>
</comment>
<evidence type="ECO:0000313" key="2">
    <source>
        <dbReference type="Proteomes" id="UP000886998"/>
    </source>
</evidence>
<accession>A0A8X7C588</accession>
<sequence>MWNGSLSTVITDSNPIQRWISLRVGRFNRLLPSLEGWDGRIHLSNGKRRQEVKEESETEETVQEEVFGCRDFQPMPREMQNRRKDRLSEYVGFYDSLFEKPEMWEEGVEFQNGLGKDVWGIVQRYLRQDLV</sequence>
<gene>
    <name evidence="1" type="ORF">TNIN_94941</name>
</gene>
<evidence type="ECO:0000313" key="1">
    <source>
        <dbReference type="EMBL" id="GFY56160.1"/>
    </source>
</evidence>
<dbReference type="AlphaFoldDB" id="A0A8X7C588"/>
<organism evidence="1 2">
    <name type="scientific">Trichonephila inaurata madagascariensis</name>
    <dbReference type="NCBI Taxonomy" id="2747483"/>
    <lineage>
        <taxon>Eukaryota</taxon>
        <taxon>Metazoa</taxon>
        <taxon>Ecdysozoa</taxon>
        <taxon>Arthropoda</taxon>
        <taxon>Chelicerata</taxon>
        <taxon>Arachnida</taxon>
        <taxon>Araneae</taxon>
        <taxon>Araneomorphae</taxon>
        <taxon>Entelegynae</taxon>
        <taxon>Araneoidea</taxon>
        <taxon>Nephilidae</taxon>
        <taxon>Trichonephila</taxon>
        <taxon>Trichonephila inaurata</taxon>
    </lineage>
</organism>
<dbReference type="Proteomes" id="UP000886998">
    <property type="component" value="Unassembled WGS sequence"/>
</dbReference>
<reference evidence="1" key="1">
    <citation type="submission" date="2020-08" db="EMBL/GenBank/DDBJ databases">
        <title>Multicomponent nature underlies the extraordinary mechanical properties of spider dragline silk.</title>
        <authorList>
            <person name="Kono N."/>
            <person name="Nakamura H."/>
            <person name="Mori M."/>
            <person name="Yoshida Y."/>
            <person name="Ohtoshi R."/>
            <person name="Malay A.D."/>
            <person name="Moran D.A.P."/>
            <person name="Tomita M."/>
            <person name="Numata K."/>
            <person name="Arakawa K."/>
        </authorList>
    </citation>
    <scope>NUCLEOTIDE SEQUENCE</scope>
</reference>
<proteinExistence type="predicted"/>
<keyword evidence="2" id="KW-1185">Reference proteome</keyword>
<name>A0A8X7C588_9ARAC</name>
<protein>
    <submittedName>
        <fullName evidence="1">Uncharacterized protein</fullName>
    </submittedName>
</protein>